<dbReference type="Gene3D" id="2.40.30.170">
    <property type="match status" value="1"/>
</dbReference>
<sequence length="548" mass="59656">MINKIKKVSKKVFDTIDRVYKRLGLIKTLSIVLVIITIIVFGKIFSSKDVLTNNDNLKTVNIEYVLNLSGEKVPLSLIGKVESKNEADLRAESQGEITAIYASLGDRVYAGQILAEISNALQRAGVQQAQATLDIAKSNYNKLTSGARGEEKDILFTSVENAQNSYKEAIAGAQNTIQTAYSVADDILFNKIDPLFNGARTERPKLSFITGDSQGMIDAESDRLTIGYVMRDWKSAINSLTEANTINILDESQKNLEKMRDFLNLIAKLVNIFEPTADIDSTTLTTWKTNILSARSSVNTIISSVISTRTALNGAITSLEIAKKNQEIGNTGGRSEDVVSAEATVKQAEAGLRSAQASLEKTIVRTPISGVLNLFEVKKGDFVSIYQPVAVVSNNNNLVVTTYITEDESRDIQIGNEVSIKENSTGIITAIAPGLNPVTKKIEVTISPKDNTKSLVNGETVRISLDRNASIVEQLPTQIRIPIKALKIEPSRTVVFSVDPTTSTLISHEVTLGPIVGEKVIIKDGINFDLEIVTDARGLKEGEKVIVN</sequence>
<dbReference type="Gene3D" id="2.40.50.100">
    <property type="match status" value="2"/>
</dbReference>
<evidence type="ECO:0008006" key="4">
    <source>
        <dbReference type="Google" id="ProtNLM"/>
    </source>
</evidence>
<evidence type="ECO:0000313" key="2">
    <source>
        <dbReference type="EMBL" id="PIP87175.1"/>
    </source>
</evidence>
<keyword evidence="1" id="KW-0472">Membrane</keyword>
<organism evidence="2 3">
    <name type="scientific">Candidatus Campbellbacteria bacterium CG22_combo_CG10-13_8_21_14_all_36_13</name>
    <dbReference type="NCBI Taxonomy" id="1974529"/>
    <lineage>
        <taxon>Bacteria</taxon>
        <taxon>Candidatus Campbelliibacteriota</taxon>
    </lineage>
</organism>
<keyword evidence="1" id="KW-1133">Transmembrane helix</keyword>
<feature type="transmembrane region" description="Helical" evidence="1">
    <location>
        <begin position="25"/>
        <end position="45"/>
    </location>
</feature>
<dbReference type="GO" id="GO:0015562">
    <property type="term" value="F:efflux transmembrane transporter activity"/>
    <property type="evidence" value="ECO:0007669"/>
    <property type="project" value="TreeGrafter"/>
</dbReference>
<accession>A0A2H0DYC1</accession>
<protein>
    <recommendedName>
        <fullName evidence="4">Membrane fusion protein biotin-lipoyl like domain-containing protein</fullName>
    </recommendedName>
</protein>
<gene>
    <name evidence="2" type="ORF">COW81_01645</name>
</gene>
<reference evidence="2 3" key="1">
    <citation type="submission" date="2017-09" db="EMBL/GenBank/DDBJ databases">
        <title>Depth-based differentiation of microbial function through sediment-hosted aquifers and enrichment of novel symbionts in the deep terrestrial subsurface.</title>
        <authorList>
            <person name="Probst A.J."/>
            <person name="Ladd B."/>
            <person name="Jarett J.K."/>
            <person name="Geller-Mcgrath D.E."/>
            <person name="Sieber C.M."/>
            <person name="Emerson J.B."/>
            <person name="Anantharaman K."/>
            <person name="Thomas B.C."/>
            <person name="Malmstrom R."/>
            <person name="Stieglmeier M."/>
            <person name="Klingl A."/>
            <person name="Woyke T."/>
            <person name="Ryan C.M."/>
            <person name="Banfield J.F."/>
        </authorList>
    </citation>
    <scope>NUCLEOTIDE SEQUENCE [LARGE SCALE GENOMIC DNA]</scope>
    <source>
        <strain evidence="2">CG22_combo_CG10-13_8_21_14_all_36_13</strain>
    </source>
</reference>
<dbReference type="AlphaFoldDB" id="A0A2H0DYC1"/>
<proteinExistence type="predicted"/>
<comment type="caution">
    <text evidence="2">The sequence shown here is derived from an EMBL/GenBank/DDBJ whole genome shotgun (WGS) entry which is preliminary data.</text>
</comment>
<dbReference type="Gene3D" id="1.10.287.470">
    <property type="entry name" value="Helix hairpin bin"/>
    <property type="match status" value="2"/>
</dbReference>
<evidence type="ECO:0000313" key="3">
    <source>
        <dbReference type="Proteomes" id="UP000231143"/>
    </source>
</evidence>
<dbReference type="EMBL" id="PCTT01000021">
    <property type="protein sequence ID" value="PIP87175.1"/>
    <property type="molecule type" value="Genomic_DNA"/>
</dbReference>
<dbReference type="PANTHER" id="PTHR30469">
    <property type="entry name" value="MULTIDRUG RESISTANCE PROTEIN MDTA"/>
    <property type="match status" value="1"/>
</dbReference>
<keyword evidence="1" id="KW-0812">Transmembrane</keyword>
<evidence type="ECO:0000256" key="1">
    <source>
        <dbReference type="SAM" id="Phobius"/>
    </source>
</evidence>
<dbReference type="GO" id="GO:1990281">
    <property type="term" value="C:efflux pump complex"/>
    <property type="evidence" value="ECO:0007669"/>
    <property type="project" value="TreeGrafter"/>
</dbReference>
<name>A0A2H0DYC1_9BACT</name>
<dbReference type="SUPFAM" id="SSF111369">
    <property type="entry name" value="HlyD-like secretion proteins"/>
    <property type="match status" value="2"/>
</dbReference>
<dbReference type="Proteomes" id="UP000231143">
    <property type="component" value="Unassembled WGS sequence"/>
</dbReference>
<dbReference type="Gene3D" id="2.40.420.20">
    <property type="match status" value="1"/>
</dbReference>